<keyword evidence="3 4" id="KW-0732">Signal</keyword>
<dbReference type="EMBL" id="CP017675">
    <property type="protein sequence ID" value="APB34286.1"/>
    <property type="molecule type" value="Genomic_DNA"/>
</dbReference>
<reference evidence="5 6" key="1">
    <citation type="submission" date="2016-10" db="EMBL/GenBank/DDBJ databases">
        <title>Description of Gloeomargarita lithophora gen. nov., sp. nov., a thylakoid-bearing basal-branching cyanobacterium with intracellular carbonates, and proposal for Gloeomargaritales ord. nov.</title>
        <authorList>
            <person name="Moreira D."/>
            <person name="Tavera R."/>
            <person name="Benzerara K."/>
            <person name="Skouri-Panet F."/>
            <person name="Couradeau E."/>
            <person name="Gerard E."/>
            <person name="Loussert C."/>
            <person name="Novelo E."/>
            <person name="Zivanovic Y."/>
            <person name="Lopez-Garcia P."/>
        </authorList>
    </citation>
    <scope>NUCLEOTIDE SEQUENCE [LARGE SCALE GENOMIC DNA]</scope>
    <source>
        <strain evidence="5 6">D10</strain>
    </source>
</reference>
<sequence>MKRLFLGLILSVLLLGCQGAVSSDIAPLVLTFWHGINPPANRVIFEQLVAQFNAQHSDINVQSIYVGQADQQFPKILTAIVGNSPPDLLWFDSLLTGRLVDLQGIVPVTDWLKNQGHLANLDPSLLPGMAFEGQLWSVPFTTSNLGIFYRSDLFAQAGIEQLPRTWEELAQVAQKLTQDRDGDGRPEQYGLLLPLGKGEWTVFSWLPFWFSAGGEVVDGTVSLLDQASWQALHFWQKLLQMGVAVLSAPERGYEQEGFIQGRVAMQITGPWTLGYLSQTGVPFSVMPMPQATRPATIVGGANVFLMHTNPTRQAAALRFLDYLLGDEFQGAWATQTGALPVTQSARQQPKYQSFLADQPLLQVFLAQTQVAYSRPNGVNYNRLSNCLGRAIEATLLGQTPEVAVAQNAQRCPGER</sequence>
<dbReference type="GO" id="GO:0055052">
    <property type="term" value="C:ATP-binding cassette (ABC) transporter complex, substrate-binding subunit-containing"/>
    <property type="evidence" value="ECO:0007669"/>
    <property type="project" value="TreeGrafter"/>
</dbReference>
<keyword evidence="2" id="KW-0813">Transport</keyword>
<keyword evidence="6" id="KW-1185">Reference proteome</keyword>
<evidence type="ECO:0000313" key="6">
    <source>
        <dbReference type="Proteomes" id="UP000180235"/>
    </source>
</evidence>
<dbReference type="GO" id="GO:0042956">
    <property type="term" value="P:maltodextrin transmembrane transport"/>
    <property type="evidence" value="ECO:0007669"/>
    <property type="project" value="TreeGrafter"/>
</dbReference>
<proteinExistence type="inferred from homology"/>
<dbReference type="Gene3D" id="3.40.190.10">
    <property type="entry name" value="Periplasmic binding protein-like II"/>
    <property type="match status" value="2"/>
</dbReference>
<dbReference type="RefSeq" id="WP_071454748.1">
    <property type="nucleotide sequence ID" value="NZ_CP017675.1"/>
</dbReference>
<feature type="signal peptide" evidence="4">
    <location>
        <begin position="1"/>
        <end position="22"/>
    </location>
</feature>
<protein>
    <submittedName>
        <fullName evidence="5">Extracellular solute-binding protein family 1</fullName>
    </submittedName>
</protein>
<dbReference type="CDD" id="cd14748">
    <property type="entry name" value="PBP2_UgpB"/>
    <property type="match status" value="1"/>
</dbReference>
<feature type="chain" id="PRO_5009608739" evidence="4">
    <location>
        <begin position="23"/>
        <end position="415"/>
    </location>
</feature>
<evidence type="ECO:0000313" key="5">
    <source>
        <dbReference type="EMBL" id="APB34286.1"/>
    </source>
</evidence>
<evidence type="ECO:0000256" key="1">
    <source>
        <dbReference type="ARBA" id="ARBA00008520"/>
    </source>
</evidence>
<evidence type="ECO:0000256" key="3">
    <source>
        <dbReference type="ARBA" id="ARBA00022729"/>
    </source>
</evidence>
<dbReference type="GO" id="GO:1901982">
    <property type="term" value="F:maltose binding"/>
    <property type="evidence" value="ECO:0007669"/>
    <property type="project" value="TreeGrafter"/>
</dbReference>
<name>A0A1J0AEA9_9CYAN</name>
<dbReference type="KEGG" id="glt:GlitD10_1960"/>
<dbReference type="GO" id="GO:0015768">
    <property type="term" value="P:maltose transport"/>
    <property type="evidence" value="ECO:0007669"/>
    <property type="project" value="TreeGrafter"/>
</dbReference>
<evidence type="ECO:0000256" key="2">
    <source>
        <dbReference type="ARBA" id="ARBA00022448"/>
    </source>
</evidence>
<gene>
    <name evidence="5" type="ORF">GlitD10_1960</name>
</gene>
<dbReference type="InterPro" id="IPR006059">
    <property type="entry name" value="SBP"/>
</dbReference>
<evidence type="ECO:0000256" key="4">
    <source>
        <dbReference type="SAM" id="SignalP"/>
    </source>
</evidence>
<dbReference type="PANTHER" id="PTHR30061">
    <property type="entry name" value="MALTOSE-BINDING PERIPLASMIC PROTEIN"/>
    <property type="match status" value="1"/>
</dbReference>
<organism evidence="5 6">
    <name type="scientific">Gloeomargarita lithophora Alchichica-D10</name>
    <dbReference type="NCBI Taxonomy" id="1188229"/>
    <lineage>
        <taxon>Bacteria</taxon>
        <taxon>Bacillati</taxon>
        <taxon>Cyanobacteriota</taxon>
        <taxon>Cyanophyceae</taxon>
        <taxon>Gloeomargaritales</taxon>
        <taxon>Gloeomargaritaceae</taxon>
        <taxon>Gloeomargarita</taxon>
    </lineage>
</organism>
<comment type="similarity">
    <text evidence="1">Belongs to the bacterial solute-binding protein 1 family.</text>
</comment>
<dbReference type="STRING" id="1188229.GlitD10_1960"/>
<dbReference type="SUPFAM" id="SSF53850">
    <property type="entry name" value="Periplasmic binding protein-like II"/>
    <property type="match status" value="1"/>
</dbReference>
<dbReference type="Pfam" id="PF13416">
    <property type="entry name" value="SBP_bac_8"/>
    <property type="match status" value="1"/>
</dbReference>
<dbReference type="Proteomes" id="UP000180235">
    <property type="component" value="Chromosome"/>
</dbReference>
<dbReference type="AlphaFoldDB" id="A0A1J0AEA9"/>
<dbReference type="OrthoDB" id="383712at2"/>
<dbReference type="PANTHER" id="PTHR30061:SF50">
    <property type="entry name" value="MALTOSE_MALTODEXTRIN-BINDING PERIPLASMIC PROTEIN"/>
    <property type="match status" value="1"/>
</dbReference>
<accession>A0A1J0AEA9</accession>
<dbReference type="PROSITE" id="PS51257">
    <property type="entry name" value="PROKAR_LIPOPROTEIN"/>
    <property type="match status" value="1"/>
</dbReference>